<feature type="chain" id="PRO_5002666402" evidence="5">
    <location>
        <begin position="20"/>
        <end position="317"/>
    </location>
</feature>
<evidence type="ECO:0000256" key="1">
    <source>
        <dbReference type="ARBA" id="ARBA00004418"/>
    </source>
</evidence>
<organism evidence="8 9">
    <name type="scientific">Reinekea blandensis MED297</name>
    <dbReference type="NCBI Taxonomy" id="314283"/>
    <lineage>
        <taxon>Bacteria</taxon>
        <taxon>Pseudomonadati</taxon>
        <taxon>Pseudomonadota</taxon>
        <taxon>Gammaproteobacteria</taxon>
        <taxon>Oceanospirillales</taxon>
        <taxon>Saccharospirillaceae</taxon>
        <taxon>Reinekea</taxon>
    </lineage>
</organism>
<dbReference type="GO" id="GO:0045152">
    <property type="term" value="F:antisigma factor binding"/>
    <property type="evidence" value="ECO:0007669"/>
    <property type="project" value="TreeGrafter"/>
</dbReference>
<dbReference type="HOGENOM" id="CLU_054710_0_1_6"/>
<dbReference type="EMBL" id="AAOE01000004">
    <property type="protein sequence ID" value="EAR10327.1"/>
    <property type="molecule type" value="Genomic_DNA"/>
</dbReference>
<dbReference type="RefSeq" id="WP_008046501.1">
    <property type="nucleotide sequence ID" value="NZ_CH724153.1"/>
</dbReference>
<dbReference type="CDD" id="cd16327">
    <property type="entry name" value="RseB"/>
    <property type="match status" value="1"/>
</dbReference>
<dbReference type="InterPro" id="IPR033436">
    <property type="entry name" value="MucB/RseB_C"/>
</dbReference>
<evidence type="ECO:0000256" key="3">
    <source>
        <dbReference type="ARBA" id="ARBA00022729"/>
    </source>
</evidence>
<dbReference type="Gene3D" id="2.50.20.10">
    <property type="entry name" value="Lipoprotein localisation LolA/LolB/LppX"/>
    <property type="match status" value="1"/>
</dbReference>
<keyword evidence="4" id="KW-0574">Periplasm</keyword>
<protein>
    <submittedName>
        <fullName evidence="8">Sigma factor algU negative regulatory protein MucB</fullName>
    </submittedName>
</protein>
<evidence type="ECO:0000259" key="7">
    <source>
        <dbReference type="Pfam" id="PF17188"/>
    </source>
</evidence>
<evidence type="ECO:0000256" key="2">
    <source>
        <dbReference type="ARBA" id="ARBA00008150"/>
    </source>
</evidence>
<sequence>MRRLLLLIGLCLSISAGQAMEWQMLEDMRQAVQQQSYRGEYLHRRGDHSSVYSVVHRFEDGVSQELLRQLDGDMIEVLRQGDERICYLPPDARGALNNALPAAPFSQVEVLNLQTIADHYQASSVGSERVAGYQASIIELKGDDWRYRQRLWLEKQTGLLLQSELIGPEGVVLEQFRFTRLELGVEVLDRELVPTLRGESDVIRQRVQRVIPDSLPDDGFSSQVDWLPAGFERTFSQRTVGNSGWLEQRTYSDGLATVSIFVEQGESDDASSGLAKMGATTAWMTFRQGVSITVVGEVPNQTVKAIAKEISLASSAL</sequence>
<dbReference type="Pfam" id="PF03888">
    <property type="entry name" value="MucB_RseB"/>
    <property type="match status" value="1"/>
</dbReference>
<dbReference type="InterPro" id="IPR005588">
    <property type="entry name" value="MucB_RseB"/>
</dbReference>
<dbReference type="Gene3D" id="3.30.200.100">
    <property type="entry name" value="MucB/RseB, C-terminal domain"/>
    <property type="match status" value="1"/>
</dbReference>
<evidence type="ECO:0000256" key="4">
    <source>
        <dbReference type="ARBA" id="ARBA00022764"/>
    </source>
</evidence>
<feature type="domain" description="MucB/RseB N-terminal" evidence="6">
    <location>
        <begin position="23"/>
        <end position="194"/>
    </location>
</feature>
<dbReference type="Pfam" id="PF17188">
    <property type="entry name" value="MucB_RseB_C"/>
    <property type="match status" value="1"/>
</dbReference>
<dbReference type="GO" id="GO:0032885">
    <property type="term" value="P:regulation of polysaccharide biosynthetic process"/>
    <property type="evidence" value="ECO:0007669"/>
    <property type="project" value="TreeGrafter"/>
</dbReference>
<dbReference type="GO" id="GO:0030288">
    <property type="term" value="C:outer membrane-bounded periplasmic space"/>
    <property type="evidence" value="ECO:0007669"/>
    <property type="project" value="TreeGrafter"/>
</dbReference>
<dbReference type="InterPro" id="IPR033434">
    <property type="entry name" value="MucB/RseB_N"/>
</dbReference>
<evidence type="ECO:0000259" key="6">
    <source>
        <dbReference type="Pfam" id="PF03888"/>
    </source>
</evidence>
<evidence type="ECO:0000256" key="5">
    <source>
        <dbReference type="SAM" id="SignalP"/>
    </source>
</evidence>
<dbReference type="InterPro" id="IPR038484">
    <property type="entry name" value="MucB/RseB_C_sf"/>
</dbReference>
<evidence type="ECO:0000313" key="8">
    <source>
        <dbReference type="EMBL" id="EAR10327.1"/>
    </source>
</evidence>
<name>A4BBJ2_9GAMM</name>
<reference evidence="8 9" key="1">
    <citation type="submission" date="2006-02" db="EMBL/GenBank/DDBJ databases">
        <authorList>
            <person name="Pinhassi J."/>
            <person name="Pedros-Alio C."/>
            <person name="Ferriera S."/>
            <person name="Johnson J."/>
            <person name="Kravitz S."/>
            <person name="Halpern A."/>
            <person name="Remington K."/>
            <person name="Beeson K."/>
            <person name="Tran B."/>
            <person name="Rogers Y.-H."/>
            <person name="Friedman R."/>
            <person name="Venter J.C."/>
        </authorList>
    </citation>
    <scope>NUCLEOTIDE SEQUENCE [LARGE SCALE GENOMIC DNA]</scope>
    <source>
        <strain evidence="8 9">MED297</strain>
    </source>
</reference>
<dbReference type="Proteomes" id="UP000005953">
    <property type="component" value="Unassembled WGS sequence"/>
</dbReference>
<dbReference type="PANTHER" id="PTHR38782">
    <property type="match status" value="1"/>
</dbReference>
<feature type="domain" description="MucB/RseB C-terminal" evidence="7">
    <location>
        <begin position="223"/>
        <end position="310"/>
    </location>
</feature>
<feature type="signal peptide" evidence="5">
    <location>
        <begin position="1"/>
        <end position="19"/>
    </location>
</feature>
<dbReference type="PANTHER" id="PTHR38782:SF1">
    <property type="entry name" value="SIGMA-E FACTOR REGULATORY PROTEIN RSEB"/>
    <property type="match status" value="1"/>
</dbReference>
<proteinExistence type="inferred from homology"/>
<dbReference type="STRING" id="314283.MED297_00860"/>
<accession>A4BBJ2</accession>
<dbReference type="OrthoDB" id="7067274at2"/>
<dbReference type="AlphaFoldDB" id="A4BBJ2"/>
<dbReference type="PIRSF" id="PIRSF005427">
    <property type="entry name" value="RseB"/>
    <property type="match status" value="1"/>
</dbReference>
<gene>
    <name evidence="8" type="ORF">MED297_00860</name>
</gene>
<comment type="subcellular location">
    <subcellularLocation>
        <location evidence="1">Periplasm</location>
    </subcellularLocation>
</comment>
<comment type="similarity">
    <text evidence="2">Belongs to the RseB family.</text>
</comment>
<evidence type="ECO:0000313" key="9">
    <source>
        <dbReference type="Proteomes" id="UP000005953"/>
    </source>
</evidence>
<comment type="caution">
    <text evidence="8">The sequence shown here is derived from an EMBL/GenBank/DDBJ whole genome shotgun (WGS) entry which is preliminary data.</text>
</comment>
<keyword evidence="3 5" id="KW-0732">Signal</keyword>
<keyword evidence="9" id="KW-1185">Reference proteome</keyword>